<dbReference type="InterPro" id="IPR015943">
    <property type="entry name" value="WD40/YVTN_repeat-like_dom_sf"/>
</dbReference>
<feature type="repeat" description="WD" evidence="1">
    <location>
        <begin position="244"/>
        <end position="277"/>
    </location>
</feature>
<dbReference type="OrthoDB" id="548949at2759"/>
<dbReference type="OMA" id="YEEVECS"/>
<comment type="caution">
    <text evidence="2">The sequence shown here is derived from an EMBL/GenBank/DDBJ whole genome shotgun (WGS) entry which is preliminary data.</text>
</comment>
<evidence type="ECO:0000256" key="1">
    <source>
        <dbReference type="PROSITE-ProRule" id="PRU00221"/>
    </source>
</evidence>
<dbReference type="InterPro" id="IPR001680">
    <property type="entry name" value="WD40_rpt"/>
</dbReference>
<keyword evidence="1" id="KW-0853">WD repeat</keyword>
<evidence type="ECO:0000313" key="3">
    <source>
        <dbReference type="Proteomes" id="UP000184267"/>
    </source>
</evidence>
<keyword evidence="3" id="KW-1185">Reference proteome</keyword>
<dbReference type="SUPFAM" id="SSF101908">
    <property type="entry name" value="Putative isomerase YbhE"/>
    <property type="match status" value="1"/>
</dbReference>
<reference evidence="2 3" key="1">
    <citation type="submission" date="2016-10" db="EMBL/GenBank/DDBJ databases">
        <title>Genome sequence of the basidiomycete white-rot fungus Trametes pubescens.</title>
        <authorList>
            <person name="Makela M.R."/>
            <person name="Granchi Z."/>
            <person name="Peng M."/>
            <person name="De Vries R.P."/>
            <person name="Grigoriev I."/>
            <person name="Riley R."/>
            <person name="Hilden K."/>
        </authorList>
    </citation>
    <scope>NUCLEOTIDE SEQUENCE [LARGE SCALE GENOMIC DNA]</scope>
    <source>
        <strain evidence="2 3">FBCC735</strain>
    </source>
</reference>
<feature type="non-terminal residue" evidence="2">
    <location>
        <position position="277"/>
    </location>
</feature>
<sequence length="277" mass="29334">MPLARCVADARAQLTTDLIPATYAMSVSAGGSILALASGAGWKAREPALQYYLLGSQLDNALEGVSLNPGLTGVPHFVATDEDLNLAFLADDNKIKSFSFSPGGDGKVPKHLPNVHTLHSEHVFDGPIAALPNGRIARAGKGRAAIWNTSVPEGDQESTGTLAADATLDNDNWREARHPSDEISLESQPHSIVAFADDPTYAPATWHLHAPSRRLLCGERAARSGGYSCVSLDLEHGGRQAARYLGHGGDVVRITASPDDPNLFVTAASDGYARMFD</sequence>
<dbReference type="STRING" id="154538.A0A1M2VAU9"/>
<dbReference type="PROSITE" id="PS50294">
    <property type="entry name" value="WD_REPEATS_REGION"/>
    <property type="match status" value="1"/>
</dbReference>
<proteinExistence type="predicted"/>
<dbReference type="SMART" id="SM00320">
    <property type="entry name" value="WD40"/>
    <property type="match status" value="1"/>
</dbReference>
<name>A0A1M2VAU9_TRAPU</name>
<accession>A0A1M2VAU9</accession>
<dbReference type="PROSITE" id="PS50082">
    <property type="entry name" value="WD_REPEATS_2"/>
    <property type="match status" value="1"/>
</dbReference>
<dbReference type="Proteomes" id="UP000184267">
    <property type="component" value="Unassembled WGS sequence"/>
</dbReference>
<organism evidence="2 3">
    <name type="scientific">Trametes pubescens</name>
    <name type="common">White-rot fungus</name>
    <dbReference type="NCBI Taxonomy" id="154538"/>
    <lineage>
        <taxon>Eukaryota</taxon>
        <taxon>Fungi</taxon>
        <taxon>Dikarya</taxon>
        <taxon>Basidiomycota</taxon>
        <taxon>Agaricomycotina</taxon>
        <taxon>Agaricomycetes</taxon>
        <taxon>Polyporales</taxon>
        <taxon>Polyporaceae</taxon>
        <taxon>Trametes</taxon>
    </lineage>
</organism>
<evidence type="ECO:0000313" key="2">
    <source>
        <dbReference type="EMBL" id="OJT04653.1"/>
    </source>
</evidence>
<protein>
    <submittedName>
        <fullName evidence="2">Uncharacterized protein</fullName>
    </submittedName>
</protein>
<dbReference type="Gene3D" id="2.130.10.10">
    <property type="entry name" value="YVTN repeat-like/Quinoprotein amine dehydrogenase"/>
    <property type="match status" value="1"/>
</dbReference>
<dbReference type="EMBL" id="MNAD01001522">
    <property type="protein sequence ID" value="OJT04653.1"/>
    <property type="molecule type" value="Genomic_DNA"/>
</dbReference>
<gene>
    <name evidence="2" type="ORF">TRAPUB_4608</name>
</gene>
<dbReference type="AlphaFoldDB" id="A0A1M2VAU9"/>